<name>A0A8J6XEL4_9CYAN</name>
<dbReference type="Gene3D" id="3.40.50.300">
    <property type="entry name" value="P-loop containing nucleotide triphosphate hydrolases"/>
    <property type="match status" value="2"/>
</dbReference>
<feature type="domain" description="UvrD-like helicase C-terminal" evidence="1">
    <location>
        <begin position="412"/>
        <end position="462"/>
    </location>
</feature>
<dbReference type="InterPro" id="IPR027785">
    <property type="entry name" value="UvrD-like_helicase_C"/>
</dbReference>
<dbReference type="Proteomes" id="UP000629098">
    <property type="component" value="Unassembled WGS sequence"/>
</dbReference>
<dbReference type="SUPFAM" id="SSF52540">
    <property type="entry name" value="P-loop containing nucleoside triphosphate hydrolases"/>
    <property type="match status" value="1"/>
</dbReference>
<dbReference type="Gene3D" id="2.30.30.780">
    <property type="match status" value="1"/>
</dbReference>
<dbReference type="EMBL" id="JACXAE010000012">
    <property type="protein sequence ID" value="MBD2771011.1"/>
    <property type="molecule type" value="Genomic_DNA"/>
</dbReference>
<accession>A0A8J6XEL4</accession>
<sequence length="466" mass="53492">MLHLEQILSSVSTLSSGQSEALNQAIEWYQSKPEQPYILRGYAGTGKTYVVHIIIKVLQRVFQVESEDKSLKTAICAPTHKARAVLEASAYNTGLKNVHIATLHSLLHVMPGEYDQNGKQKLIPNKWTREPHYRTFNLVVVDEASMIGTELYNMIPYDRIPTIFMGDPAQLPPIEDELDESPVFSLPTGIELMQVMRYEGAIASYVTALRNNITSQFPPRLYSAGNITKMKPEAWQDELISRFQDVDLDQDPNNIRVLAWTNKRVETINKTIRSAIYGEDAEPFVEGEILMAKDVIITRDDENNDRKTIVMYSCQECVIINVKPGSVRMMTTGAYIDIYTLKIETDTGKEASLLIVHPDSWNYMKDYLKDFRTSILREPPENRGKRWQQWYEILEIYNLAFHSGNMMHRLQYAYALTVHQSQGSTFKNVFVDTVNIFGCRQNKLRNQLLYVAYSRASENLYISSKF</sequence>
<dbReference type="InterPro" id="IPR027417">
    <property type="entry name" value="P-loop_NTPase"/>
</dbReference>
<proteinExistence type="predicted"/>
<evidence type="ECO:0000313" key="3">
    <source>
        <dbReference type="Proteomes" id="UP000629098"/>
    </source>
</evidence>
<dbReference type="RefSeq" id="WP_190825307.1">
    <property type="nucleotide sequence ID" value="NZ_CAWPPI010000012.1"/>
</dbReference>
<dbReference type="InterPro" id="IPR050534">
    <property type="entry name" value="Coronavir_polyprotein_1ab"/>
</dbReference>
<keyword evidence="3" id="KW-1185">Reference proteome</keyword>
<dbReference type="Pfam" id="PF13538">
    <property type="entry name" value="UvrD_C_2"/>
    <property type="match status" value="1"/>
</dbReference>
<dbReference type="CDD" id="cd18809">
    <property type="entry name" value="SF1_C_RecD"/>
    <property type="match status" value="1"/>
</dbReference>
<dbReference type="AlphaFoldDB" id="A0A8J6XEL4"/>
<protein>
    <submittedName>
        <fullName evidence="2">AAA family ATPase</fullName>
    </submittedName>
</protein>
<evidence type="ECO:0000313" key="2">
    <source>
        <dbReference type="EMBL" id="MBD2771011.1"/>
    </source>
</evidence>
<dbReference type="Pfam" id="PF13245">
    <property type="entry name" value="AAA_19"/>
    <property type="match status" value="1"/>
</dbReference>
<evidence type="ECO:0000259" key="1">
    <source>
        <dbReference type="Pfam" id="PF13538"/>
    </source>
</evidence>
<organism evidence="2 3">
    <name type="scientific">Iningainema tapete BLCC-T55</name>
    <dbReference type="NCBI Taxonomy" id="2748662"/>
    <lineage>
        <taxon>Bacteria</taxon>
        <taxon>Bacillati</taxon>
        <taxon>Cyanobacteriota</taxon>
        <taxon>Cyanophyceae</taxon>
        <taxon>Nostocales</taxon>
        <taxon>Scytonemataceae</taxon>
        <taxon>Iningainema tapete</taxon>
    </lineage>
</organism>
<dbReference type="PANTHER" id="PTHR43788">
    <property type="entry name" value="DNA2/NAM7 HELICASE FAMILY MEMBER"/>
    <property type="match status" value="1"/>
</dbReference>
<gene>
    <name evidence="2" type="ORF">ICL16_02440</name>
</gene>
<reference evidence="2" key="1">
    <citation type="submission" date="2020-09" db="EMBL/GenBank/DDBJ databases">
        <title>Iningainema tapete sp. nov. (Scytonemataceae, Cyanobacteria) from greenhouses in central Florida (USA) produces two types of nodularin with biosynthetic potential for microcystin-LR and anabaenopeptins.</title>
        <authorList>
            <person name="Berthold D.E."/>
            <person name="Lefler F.W."/>
            <person name="Huang I.-S."/>
            <person name="Abdulla H."/>
            <person name="Zimba P.V."/>
            <person name="Laughinghouse H.D. IV."/>
        </authorList>
    </citation>
    <scope>NUCLEOTIDE SEQUENCE</scope>
    <source>
        <strain evidence="2">BLCCT55</strain>
    </source>
</reference>
<comment type="caution">
    <text evidence="2">The sequence shown here is derived from an EMBL/GenBank/DDBJ whole genome shotgun (WGS) entry which is preliminary data.</text>
</comment>